<protein>
    <recommendedName>
        <fullName evidence="2">UPF0145 protein FX988_00376</fullName>
    </recommendedName>
</protein>
<dbReference type="SUPFAM" id="SSF117782">
    <property type="entry name" value="YbjQ-like"/>
    <property type="match status" value="1"/>
</dbReference>
<organism evidence="3 4">
    <name type="scientific">Paraglaciecola mesophila</name>
    <dbReference type="NCBI Taxonomy" id="197222"/>
    <lineage>
        <taxon>Bacteria</taxon>
        <taxon>Pseudomonadati</taxon>
        <taxon>Pseudomonadota</taxon>
        <taxon>Gammaproteobacteria</taxon>
        <taxon>Alteromonadales</taxon>
        <taxon>Alteromonadaceae</taxon>
        <taxon>Paraglaciecola</taxon>
    </lineage>
</organism>
<dbReference type="PANTHER" id="PTHR34068:SF1">
    <property type="entry name" value="UPF0145 PROTEIN YBJQ"/>
    <property type="match status" value="1"/>
</dbReference>
<dbReference type="RefSeq" id="WP_160178083.1">
    <property type="nucleotide sequence ID" value="NZ_CP047656.1"/>
</dbReference>
<reference evidence="3 4" key="1">
    <citation type="submission" date="2019-12" db="EMBL/GenBank/DDBJ databases">
        <title>Genome sequencing and assembly of endphytes of Porphyra tenera.</title>
        <authorList>
            <person name="Park J.M."/>
            <person name="Shin R."/>
            <person name="Jo S.H."/>
        </authorList>
    </citation>
    <scope>NUCLEOTIDE SEQUENCE [LARGE SCALE GENOMIC DNA]</scope>
    <source>
        <strain evidence="3 4">GPM4</strain>
    </source>
</reference>
<dbReference type="Gene3D" id="3.30.110.70">
    <property type="entry name" value="Hypothetical protein apc22750. Chain B"/>
    <property type="match status" value="1"/>
</dbReference>
<dbReference type="Proteomes" id="UP000464524">
    <property type="component" value="Chromosome"/>
</dbReference>
<dbReference type="EMBL" id="CP047656">
    <property type="protein sequence ID" value="QHJ10164.1"/>
    <property type="molecule type" value="Genomic_DNA"/>
</dbReference>
<dbReference type="InterPro" id="IPR035439">
    <property type="entry name" value="UPF0145_dom_sf"/>
</dbReference>
<dbReference type="Pfam" id="PF01906">
    <property type="entry name" value="YbjQ_1"/>
    <property type="match status" value="1"/>
</dbReference>
<dbReference type="HAMAP" id="MF_00338">
    <property type="entry name" value="UPF0145"/>
    <property type="match status" value="1"/>
</dbReference>
<dbReference type="AlphaFoldDB" id="A0A857JHL9"/>
<accession>A0A857JHL9</accession>
<evidence type="ECO:0000256" key="1">
    <source>
        <dbReference type="ARBA" id="ARBA00010751"/>
    </source>
</evidence>
<comment type="similarity">
    <text evidence="1 2">Belongs to the UPF0145 family.</text>
</comment>
<gene>
    <name evidence="3" type="ORF">FX988_00376</name>
</gene>
<sequence>MIMTTTPNIEGKKIERYCGIVVGEAVMGANVFRDIFAAIRDVVGGRSGAYEDELTNARQIGFRELEAEARSMGANAVVGIDIDYEVVGKGGSMLMVSISGTAVSCSDI</sequence>
<dbReference type="InterPro" id="IPR002765">
    <property type="entry name" value="UPF0145_YbjQ-like"/>
</dbReference>
<dbReference type="OrthoDB" id="9796448at2"/>
<evidence type="ECO:0000256" key="2">
    <source>
        <dbReference type="HAMAP-Rule" id="MF_00338"/>
    </source>
</evidence>
<evidence type="ECO:0000313" key="4">
    <source>
        <dbReference type="Proteomes" id="UP000464524"/>
    </source>
</evidence>
<proteinExistence type="inferred from homology"/>
<name>A0A857JHL9_9ALTE</name>
<keyword evidence="4" id="KW-1185">Reference proteome</keyword>
<dbReference type="PANTHER" id="PTHR34068">
    <property type="entry name" value="UPF0145 PROTEIN YBJQ"/>
    <property type="match status" value="1"/>
</dbReference>
<evidence type="ECO:0000313" key="3">
    <source>
        <dbReference type="EMBL" id="QHJ10164.1"/>
    </source>
</evidence>
<dbReference type="NCBIfam" id="NF002776">
    <property type="entry name" value="PRK02877.1"/>
    <property type="match status" value="1"/>
</dbReference>
<dbReference type="KEGG" id="pmes:FX988_00376"/>